<gene>
    <name evidence="1" type="ORF">SAY86_012004</name>
</gene>
<name>A0AAN7LWI3_TRANT</name>
<organism evidence="1 2">
    <name type="scientific">Trapa natans</name>
    <name type="common">Water chestnut</name>
    <dbReference type="NCBI Taxonomy" id="22666"/>
    <lineage>
        <taxon>Eukaryota</taxon>
        <taxon>Viridiplantae</taxon>
        <taxon>Streptophyta</taxon>
        <taxon>Embryophyta</taxon>
        <taxon>Tracheophyta</taxon>
        <taxon>Spermatophyta</taxon>
        <taxon>Magnoliopsida</taxon>
        <taxon>eudicotyledons</taxon>
        <taxon>Gunneridae</taxon>
        <taxon>Pentapetalae</taxon>
        <taxon>rosids</taxon>
        <taxon>malvids</taxon>
        <taxon>Myrtales</taxon>
        <taxon>Lythraceae</taxon>
        <taxon>Trapa</taxon>
    </lineage>
</organism>
<reference evidence="1 2" key="1">
    <citation type="journal article" date="2023" name="Hortic Res">
        <title>Pangenome of water caltrop reveals structural variations and asymmetric subgenome divergence after allopolyploidization.</title>
        <authorList>
            <person name="Zhang X."/>
            <person name="Chen Y."/>
            <person name="Wang L."/>
            <person name="Yuan Y."/>
            <person name="Fang M."/>
            <person name="Shi L."/>
            <person name="Lu R."/>
            <person name="Comes H.P."/>
            <person name="Ma Y."/>
            <person name="Chen Y."/>
            <person name="Huang G."/>
            <person name="Zhou Y."/>
            <person name="Zheng Z."/>
            <person name="Qiu Y."/>
        </authorList>
    </citation>
    <scope>NUCLEOTIDE SEQUENCE [LARGE SCALE GENOMIC DNA]</scope>
    <source>
        <strain evidence="1">F231</strain>
    </source>
</reference>
<sequence>MMHTCFFDIVCSCIYQFDVVVQELKVFPFNLVCMVCPYLHLFLQITKTNHLCILFLEIASGILVDSSFAIQCTMTIFVEAALFQNENPCFLFPFFSSLAASDAQAQTS</sequence>
<evidence type="ECO:0000313" key="1">
    <source>
        <dbReference type="EMBL" id="KAK4794010.1"/>
    </source>
</evidence>
<dbReference type="Proteomes" id="UP001346149">
    <property type="component" value="Unassembled WGS sequence"/>
</dbReference>
<proteinExistence type="predicted"/>
<evidence type="ECO:0000313" key="2">
    <source>
        <dbReference type="Proteomes" id="UP001346149"/>
    </source>
</evidence>
<comment type="caution">
    <text evidence="1">The sequence shown here is derived from an EMBL/GenBank/DDBJ whole genome shotgun (WGS) entry which is preliminary data.</text>
</comment>
<accession>A0AAN7LWI3</accession>
<dbReference type="EMBL" id="JAXQNO010000007">
    <property type="protein sequence ID" value="KAK4794010.1"/>
    <property type="molecule type" value="Genomic_DNA"/>
</dbReference>
<keyword evidence="2" id="KW-1185">Reference proteome</keyword>
<protein>
    <submittedName>
        <fullName evidence="1">Uncharacterized protein</fullName>
    </submittedName>
</protein>
<dbReference type="AlphaFoldDB" id="A0AAN7LWI3"/>